<dbReference type="STRING" id="1548749.LS48_00690"/>
<sequence>MLPINHKTNLIMSKPSNCITVAAAKQLQDNWVATRAVDIERAMGSGDTREFLFSVAELEEFLAYVKAGSGSMNPGIRIYFGAYDNATSDKATVFLAPTLGTTQGVANDYSLEPLNNSIGGFPPKNY</sequence>
<evidence type="ECO:0000313" key="1">
    <source>
        <dbReference type="EMBL" id="KXO01029.1"/>
    </source>
</evidence>
<reference evidence="1 2" key="2">
    <citation type="journal article" date="2016" name="Int. J. Syst. Evol. Microbiol.">
        <title>Vitellibacter aquimaris sp. nov., a marine bacterium isolated from seawater.</title>
        <authorList>
            <person name="Thevarajoo S."/>
            <person name="Selvaratnam C."/>
            <person name="Goh K.M."/>
            <person name="Hong K.W."/>
            <person name="Chan X.Y."/>
            <person name="Chan K.G."/>
            <person name="Chong C.S."/>
        </authorList>
    </citation>
    <scope>NUCLEOTIDE SEQUENCE [LARGE SCALE GENOMIC DNA]</scope>
    <source>
        <strain evidence="1 2">D-24</strain>
    </source>
</reference>
<dbReference type="AlphaFoldDB" id="A0A137RLF5"/>
<evidence type="ECO:0000313" key="2">
    <source>
        <dbReference type="Proteomes" id="UP000070138"/>
    </source>
</evidence>
<gene>
    <name evidence="1" type="ORF">LS48_00690</name>
</gene>
<dbReference type="EMBL" id="JRWG01000001">
    <property type="protein sequence ID" value="KXO01029.1"/>
    <property type="molecule type" value="Genomic_DNA"/>
</dbReference>
<comment type="caution">
    <text evidence="1">The sequence shown here is derived from an EMBL/GenBank/DDBJ whole genome shotgun (WGS) entry which is preliminary data.</text>
</comment>
<reference evidence="2" key="1">
    <citation type="submission" date="2014-10" db="EMBL/GenBank/DDBJ databases">
        <title>Genome sequencing of Vitellibacter sp. D-24.</title>
        <authorList>
            <person name="Thevarajoo S."/>
            <person name="Selvaratnam C."/>
            <person name="Goh K.M."/>
            <person name="Chong C.S."/>
        </authorList>
    </citation>
    <scope>NUCLEOTIDE SEQUENCE [LARGE SCALE GENOMIC DNA]</scope>
    <source>
        <strain evidence="2">D-24</strain>
    </source>
</reference>
<accession>A0A137RLF5</accession>
<proteinExistence type="predicted"/>
<keyword evidence="2" id="KW-1185">Reference proteome</keyword>
<organism evidence="1 2">
    <name type="scientific">Aequorivita aquimaris</name>
    <dbReference type="NCBI Taxonomy" id="1548749"/>
    <lineage>
        <taxon>Bacteria</taxon>
        <taxon>Pseudomonadati</taxon>
        <taxon>Bacteroidota</taxon>
        <taxon>Flavobacteriia</taxon>
        <taxon>Flavobacteriales</taxon>
        <taxon>Flavobacteriaceae</taxon>
        <taxon>Aequorivita</taxon>
    </lineage>
</organism>
<dbReference type="Proteomes" id="UP000070138">
    <property type="component" value="Unassembled WGS sequence"/>
</dbReference>
<name>A0A137RLF5_9FLAO</name>
<protein>
    <submittedName>
        <fullName evidence="1">Uncharacterized protein</fullName>
    </submittedName>
</protein>